<evidence type="ECO:0000256" key="12">
    <source>
        <dbReference type="ARBA" id="ARBA00023136"/>
    </source>
</evidence>
<comment type="similarity">
    <text evidence="2 22">Belongs to the sodium:solute symporter (SSF) (TC 2.A.21) family.</text>
</comment>
<organism evidence="24 25">
    <name type="scientific">Saguinus oedipus</name>
    <name type="common">Cotton-top tamarin</name>
    <name type="synonym">Oedipomidas oedipus</name>
    <dbReference type="NCBI Taxonomy" id="9490"/>
    <lineage>
        <taxon>Eukaryota</taxon>
        <taxon>Metazoa</taxon>
        <taxon>Chordata</taxon>
        <taxon>Craniata</taxon>
        <taxon>Vertebrata</taxon>
        <taxon>Euteleostomi</taxon>
        <taxon>Mammalia</taxon>
        <taxon>Eutheria</taxon>
        <taxon>Euarchontoglires</taxon>
        <taxon>Primates</taxon>
        <taxon>Haplorrhini</taxon>
        <taxon>Platyrrhini</taxon>
        <taxon>Cebidae</taxon>
        <taxon>Callitrichinae</taxon>
        <taxon>Saguinus</taxon>
    </lineage>
</organism>
<evidence type="ECO:0000256" key="16">
    <source>
        <dbReference type="ARBA" id="ARBA00036849"/>
    </source>
</evidence>
<evidence type="ECO:0000256" key="9">
    <source>
        <dbReference type="ARBA" id="ARBA00022989"/>
    </source>
</evidence>
<keyword evidence="5" id="KW-0762">Sugar transport</keyword>
<keyword evidence="10" id="KW-0915">Sodium</keyword>
<comment type="catalytic activity">
    <reaction evidence="14">
        <text>myo-inositol(out) + 2 Na(+)(out) = myo-inositol(in) + 2 Na(+)(in)</text>
        <dbReference type="Rhea" id="RHEA:72987"/>
        <dbReference type="ChEBI" id="CHEBI:17268"/>
        <dbReference type="ChEBI" id="CHEBI:29101"/>
    </reaction>
</comment>
<evidence type="ECO:0000256" key="23">
    <source>
        <dbReference type="SAM" id="Phobius"/>
    </source>
</evidence>
<evidence type="ECO:0000313" key="25">
    <source>
        <dbReference type="Proteomes" id="UP001266305"/>
    </source>
</evidence>
<keyword evidence="13" id="KW-0739">Sodium transport</keyword>
<evidence type="ECO:0000256" key="21">
    <source>
        <dbReference type="ARBA" id="ARBA00045715"/>
    </source>
</evidence>
<feature type="transmembrane region" description="Helical" evidence="23">
    <location>
        <begin position="185"/>
        <end position="206"/>
    </location>
</feature>
<comment type="caution">
    <text evidence="24">The sequence shown here is derived from an EMBL/GenBank/DDBJ whole genome shotgun (WGS) entry which is preliminary data.</text>
</comment>
<dbReference type="Pfam" id="PF00474">
    <property type="entry name" value="SSF"/>
    <property type="match status" value="1"/>
</dbReference>
<evidence type="ECO:0000313" key="24">
    <source>
        <dbReference type="EMBL" id="KAK2097727.1"/>
    </source>
</evidence>
<evidence type="ECO:0000256" key="20">
    <source>
        <dbReference type="ARBA" id="ARBA00043206"/>
    </source>
</evidence>
<dbReference type="Proteomes" id="UP001266305">
    <property type="component" value="Unassembled WGS sequence"/>
</dbReference>
<dbReference type="InterPro" id="IPR038377">
    <property type="entry name" value="Na/Glc_symporter_sf"/>
</dbReference>
<protein>
    <recommendedName>
        <fullName evidence="18">Sodium/myo-inositol cotransporter 2</fullName>
    </recommendedName>
    <alternativeName>
        <fullName evidence="20">Sodium/myo-inositol transporter 2</fullName>
    </alternativeName>
    <alternativeName>
        <fullName evidence="19">Solute carrier family 5 member 11</fullName>
    </alternativeName>
</protein>
<evidence type="ECO:0000256" key="4">
    <source>
        <dbReference type="ARBA" id="ARBA00022475"/>
    </source>
</evidence>
<evidence type="ECO:0000256" key="8">
    <source>
        <dbReference type="ARBA" id="ARBA00022847"/>
    </source>
</evidence>
<comment type="function">
    <text evidence="21">Involved in the sodium-dependent cotransport of myo-inositol (MI) with a Na(+):MI stoichiometry of 2:1. Exclusively responsible for apical MI transport and absorption in intestine. Can also transport D-chiro-inositol (DCI) but not L-fucose. Exhibits stereospecific cotransport of both D-glucose and D-xylose. May induce apoptosis through the TNF-alpha, PDCD1 pathway. May play a role in the regulation of MI concentration in serum, involving reabsorption in at least the proximal tubule of the kidney.</text>
</comment>
<reference evidence="24 25" key="1">
    <citation type="submission" date="2023-05" db="EMBL/GenBank/DDBJ databases">
        <title>B98-5 Cell Line De Novo Hybrid Assembly: An Optical Mapping Approach.</title>
        <authorList>
            <person name="Kananen K."/>
            <person name="Auerbach J.A."/>
            <person name="Kautto E."/>
            <person name="Blachly J.S."/>
        </authorList>
    </citation>
    <scope>NUCLEOTIDE SEQUENCE [LARGE SCALE GENOMIC DNA]</scope>
    <source>
        <strain evidence="24">B95-8</strain>
        <tissue evidence="24">Cell line</tissue>
    </source>
</reference>
<dbReference type="Gene3D" id="1.20.1730.10">
    <property type="entry name" value="Sodium/glucose cotransporter"/>
    <property type="match status" value="1"/>
</dbReference>
<dbReference type="EMBL" id="JASSZA010000011">
    <property type="protein sequence ID" value="KAK2097727.1"/>
    <property type="molecule type" value="Genomic_DNA"/>
</dbReference>
<keyword evidence="3" id="KW-0813">Transport</keyword>
<gene>
    <name evidence="24" type="ORF">P7K49_023178</name>
</gene>
<keyword evidence="4" id="KW-1003">Cell membrane</keyword>
<comment type="catalytic activity">
    <reaction evidence="16">
        <text>1D-chiro-inositol(out) + 2 Na(+)(out) = 1D-chiro-inositol(in) + 2 Na(+)(in)</text>
        <dbReference type="Rhea" id="RHEA:73315"/>
        <dbReference type="ChEBI" id="CHEBI:27372"/>
        <dbReference type="ChEBI" id="CHEBI:29101"/>
    </reaction>
</comment>
<evidence type="ECO:0000256" key="7">
    <source>
        <dbReference type="ARBA" id="ARBA00022703"/>
    </source>
</evidence>
<comment type="catalytic activity">
    <reaction evidence="17">
        <text>D-xylose(out) + 2 Na(+)(out) = D-xylose(in) + 2 Na(+)(in)</text>
        <dbReference type="Rhea" id="RHEA:73367"/>
        <dbReference type="ChEBI" id="CHEBI:29101"/>
        <dbReference type="ChEBI" id="CHEBI:53455"/>
    </reaction>
</comment>
<dbReference type="PROSITE" id="PS50283">
    <property type="entry name" value="NA_SOLUT_SYMP_3"/>
    <property type="match status" value="1"/>
</dbReference>
<evidence type="ECO:0000256" key="19">
    <source>
        <dbReference type="ARBA" id="ARBA00042834"/>
    </source>
</evidence>
<evidence type="ECO:0000256" key="14">
    <source>
        <dbReference type="ARBA" id="ARBA00036654"/>
    </source>
</evidence>
<sequence length="338" mass="37947">MAVMVAALMSSLTSIFNSASTIFTMDLWNHLRPRASEKELMIVGRVFVMLLVLVSILWIPVVQASQGGQLFIYIQSISSYLQPPVAVVFIMGCFWKRTNEKVALDSSHYARTKCRPLRTGIGWEGRALEDDDTGWTWVSTGRGAFWGLISGLLLGLVRLVLDFIYVQPRCDQPDERPVLVKSIHYLYFSMILSTVTLITVSTVSWFTEPPSKEMVSHLTWFTRHDPVVQKEQGPPATPLSLNLSHNGMPEASSSRGQFEMVPENMSKTHSCDMTRKQSKVVKAILWLCGIQDKGKEELPARAEPAIVSLEENPLVKTLLDVNLIFCVSCAIFIWGYFA</sequence>
<keyword evidence="7" id="KW-0053">Apoptosis</keyword>
<proteinExistence type="inferred from homology"/>
<keyword evidence="25" id="KW-1185">Reference proteome</keyword>
<evidence type="ECO:0000256" key="13">
    <source>
        <dbReference type="ARBA" id="ARBA00023201"/>
    </source>
</evidence>
<evidence type="ECO:0000256" key="18">
    <source>
        <dbReference type="ARBA" id="ARBA00039861"/>
    </source>
</evidence>
<comment type="catalytic activity">
    <reaction evidence="15">
        <text>D-glucose(out) + 2 Na(+)(out) = D-glucose(in) + 2 Na(+)(in)</text>
        <dbReference type="Rhea" id="RHEA:70495"/>
        <dbReference type="ChEBI" id="CHEBI:4167"/>
        <dbReference type="ChEBI" id="CHEBI:29101"/>
    </reaction>
</comment>
<comment type="subcellular location">
    <subcellularLocation>
        <location evidence="1">Apical cell membrane</location>
        <topology evidence="1">Multi-pass membrane protein</topology>
    </subcellularLocation>
</comment>
<dbReference type="InterPro" id="IPR001734">
    <property type="entry name" value="Na/solute_symporter"/>
</dbReference>
<evidence type="ECO:0000256" key="11">
    <source>
        <dbReference type="ARBA" id="ARBA00023065"/>
    </source>
</evidence>
<feature type="transmembrane region" description="Helical" evidence="23">
    <location>
        <begin position="318"/>
        <end position="337"/>
    </location>
</feature>
<keyword evidence="6 23" id="KW-0812">Transmembrane</keyword>
<dbReference type="PANTHER" id="PTHR11819">
    <property type="entry name" value="SOLUTE CARRIER FAMILY 5"/>
    <property type="match status" value="1"/>
</dbReference>
<keyword evidence="8" id="KW-0769">Symport</keyword>
<accession>A0ABQ9UKV8</accession>
<evidence type="ECO:0000256" key="10">
    <source>
        <dbReference type="ARBA" id="ARBA00023053"/>
    </source>
</evidence>
<evidence type="ECO:0000256" key="6">
    <source>
        <dbReference type="ARBA" id="ARBA00022692"/>
    </source>
</evidence>
<evidence type="ECO:0000256" key="22">
    <source>
        <dbReference type="RuleBase" id="RU362091"/>
    </source>
</evidence>
<feature type="transmembrane region" description="Helical" evidence="23">
    <location>
        <begin position="71"/>
        <end position="95"/>
    </location>
</feature>
<dbReference type="PANTHER" id="PTHR11819:SF171">
    <property type="entry name" value="SODIUM_MYO-INOSITOL COTRANSPORTER 2"/>
    <property type="match status" value="1"/>
</dbReference>
<evidence type="ECO:0000256" key="3">
    <source>
        <dbReference type="ARBA" id="ARBA00022448"/>
    </source>
</evidence>
<evidence type="ECO:0000256" key="15">
    <source>
        <dbReference type="ARBA" id="ARBA00036672"/>
    </source>
</evidence>
<evidence type="ECO:0000256" key="5">
    <source>
        <dbReference type="ARBA" id="ARBA00022597"/>
    </source>
</evidence>
<keyword evidence="12 23" id="KW-0472">Membrane</keyword>
<evidence type="ECO:0000256" key="17">
    <source>
        <dbReference type="ARBA" id="ARBA00036976"/>
    </source>
</evidence>
<evidence type="ECO:0000256" key="1">
    <source>
        <dbReference type="ARBA" id="ARBA00004424"/>
    </source>
</evidence>
<feature type="transmembrane region" description="Helical" evidence="23">
    <location>
        <begin position="144"/>
        <end position="165"/>
    </location>
</feature>
<evidence type="ECO:0000256" key="2">
    <source>
        <dbReference type="ARBA" id="ARBA00006434"/>
    </source>
</evidence>
<feature type="transmembrane region" description="Helical" evidence="23">
    <location>
        <begin position="40"/>
        <end position="59"/>
    </location>
</feature>
<name>A0ABQ9UKV8_SAGOE</name>
<keyword evidence="11" id="KW-0406">Ion transport</keyword>
<keyword evidence="9 23" id="KW-1133">Transmembrane helix</keyword>